<feature type="domain" description="Apple" evidence="1">
    <location>
        <begin position="204"/>
        <end position="230"/>
    </location>
</feature>
<dbReference type="InterPro" id="IPR003609">
    <property type="entry name" value="Pan_app"/>
</dbReference>
<dbReference type="EMBL" id="CAACVS010000165">
    <property type="protein sequence ID" value="VEU38346.1"/>
    <property type="molecule type" value="Genomic_DNA"/>
</dbReference>
<protein>
    <recommendedName>
        <fullName evidence="1">Apple domain-containing protein</fullName>
    </recommendedName>
</protein>
<dbReference type="Proteomes" id="UP000291116">
    <property type="component" value="Unassembled WGS sequence"/>
</dbReference>
<sequence length="279" mass="30822">MSQISTNSTKKAIKVSLKALLLIPAILSLFVVFLSSKQFAKTSPFVGIDSASWERFSTVFSKSSIPACDNYPWKESENLVGDCAGSLTVFKGDPATVSSVETCATACCESDDCVTWQFRKDVGCLHGGDVRIGMEKDGPASWCSDHAPRKWEGQYVMQRAHGQIVKNKEETGACSLDTWNPNEQPGQCFGLGDVKKTRKDDKSVLLNSARACMEACCAEEDCGAWQFQSGLGCFYHARMHGCIDTSDPTVFEPFVGRRKFRSSREYVDMKGKPWSQKLE</sequence>
<reference evidence="2 3" key="1">
    <citation type="submission" date="2019-01" db="EMBL/GenBank/DDBJ databases">
        <authorList>
            <person name="Ferrante I. M."/>
        </authorList>
    </citation>
    <scope>NUCLEOTIDE SEQUENCE [LARGE SCALE GENOMIC DNA]</scope>
    <source>
        <strain evidence="2 3">B856</strain>
    </source>
</reference>
<proteinExistence type="predicted"/>
<keyword evidence="3" id="KW-1185">Reference proteome</keyword>
<accession>A0A448Z8L7</accession>
<evidence type="ECO:0000259" key="1">
    <source>
        <dbReference type="Pfam" id="PF14295"/>
    </source>
</evidence>
<dbReference type="AlphaFoldDB" id="A0A448Z8L7"/>
<organism evidence="2 3">
    <name type="scientific">Pseudo-nitzschia multistriata</name>
    <dbReference type="NCBI Taxonomy" id="183589"/>
    <lineage>
        <taxon>Eukaryota</taxon>
        <taxon>Sar</taxon>
        <taxon>Stramenopiles</taxon>
        <taxon>Ochrophyta</taxon>
        <taxon>Bacillariophyta</taxon>
        <taxon>Bacillariophyceae</taxon>
        <taxon>Bacillariophycidae</taxon>
        <taxon>Bacillariales</taxon>
        <taxon>Bacillariaceae</taxon>
        <taxon>Pseudo-nitzschia</taxon>
    </lineage>
</organism>
<evidence type="ECO:0000313" key="2">
    <source>
        <dbReference type="EMBL" id="VEU38346.1"/>
    </source>
</evidence>
<dbReference type="OrthoDB" id="44072at2759"/>
<dbReference type="Pfam" id="PF14295">
    <property type="entry name" value="PAN_4"/>
    <property type="match status" value="2"/>
</dbReference>
<evidence type="ECO:0000313" key="3">
    <source>
        <dbReference type="Proteomes" id="UP000291116"/>
    </source>
</evidence>
<name>A0A448Z8L7_9STRA</name>
<gene>
    <name evidence="2" type="ORF">PSNMU_V1.4_AUG-EV-PASAV3_0051660</name>
</gene>
<feature type="domain" description="Apple" evidence="1">
    <location>
        <begin position="96"/>
        <end position="121"/>
    </location>
</feature>